<sequence length="251" mass="27070">MDKGLMLSLSEINDLDYIASASIVLTLKLIYIGDSTLVSFARCPLPSTSAGICVTTNRSDEVASERALFEEWGGSRDGPGVVETEVTGASQERACSLKVVVCVRKEGRDVWCVTRLWPRVEKSMWGIGGAASCRSPVDMTSSAESGESEGVNEGSEEVQSGRTMALSCMGGFQWGRDLRAGGSLERVVGVEEQGWNHRFRRLVGVIFPPFDVEGTSKEVMGSGMVGEVRVSLGVGELFWVLGIRSVLRGQH</sequence>
<accession>A0AA39KG90</accession>
<evidence type="ECO:0000313" key="2">
    <source>
        <dbReference type="EMBL" id="KAK0460238.1"/>
    </source>
</evidence>
<dbReference type="Proteomes" id="UP001175211">
    <property type="component" value="Unassembled WGS sequence"/>
</dbReference>
<proteinExistence type="predicted"/>
<name>A0AA39KG90_ARMTA</name>
<evidence type="ECO:0000313" key="3">
    <source>
        <dbReference type="Proteomes" id="UP001175211"/>
    </source>
</evidence>
<feature type="region of interest" description="Disordered" evidence="1">
    <location>
        <begin position="133"/>
        <end position="159"/>
    </location>
</feature>
<comment type="caution">
    <text evidence="2">The sequence shown here is derived from an EMBL/GenBank/DDBJ whole genome shotgun (WGS) entry which is preliminary data.</text>
</comment>
<dbReference type="RefSeq" id="XP_060332364.1">
    <property type="nucleotide sequence ID" value="XM_060469530.1"/>
</dbReference>
<gene>
    <name evidence="2" type="ORF">EV420DRAFT_1478755</name>
</gene>
<protein>
    <submittedName>
        <fullName evidence="2">Uncharacterized protein</fullName>
    </submittedName>
</protein>
<organism evidence="2 3">
    <name type="scientific">Armillaria tabescens</name>
    <name type="common">Ringless honey mushroom</name>
    <name type="synonym">Agaricus tabescens</name>
    <dbReference type="NCBI Taxonomy" id="1929756"/>
    <lineage>
        <taxon>Eukaryota</taxon>
        <taxon>Fungi</taxon>
        <taxon>Dikarya</taxon>
        <taxon>Basidiomycota</taxon>
        <taxon>Agaricomycotina</taxon>
        <taxon>Agaricomycetes</taxon>
        <taxon>Agaricomycetidae</taxon>
        <taxon>Agaricales</taxon>
        <taxon>Marasmiineae</taxon>
        <taxon>Physalacriaceae</taxon>
        <taxon>Desarmillaria</taxon>
    </lineage>
</organism>
<feature type="compositionally biased region" description="Low complexity" evidence="1">
    <location>
        <begin position="141"/>
        <end position="159"/>
    </location>
</feature>
<dbReference type="AlphaFoldDB" id="A0AA39KG90"/>
<dbReference type="GeneID" id="85353078"/>
<reference evidence="2" key="1">
    <citation type="submission" date="2023-06" db="EMBL/GenBank/DDBJ databases">
        <authorList>
            <consortium name="Lawrence Berkeley National Laboratory"/>
            <person name="Ahrendt S."/>
            <person name="Sahu N."/>
            <person name="Indic B."/>
            <person name="Wong-Bajracharya J."/>
            <person name="Merenyi Z."/>
            <person name="Ke H.-M."/>
            <person name="Monk M."/>
            <person name="Kocsube S."/>
            <person name="Drula E."/>
            <person name="Lipzen A."/>
            <person name="Balint B."/>
            <person name="Henrissat B."/>
            <person name="Andreopoulos B."/>
            <person name="Martin F.M."/>
            <person name="Harder C.B."/>
            <person name="Rigling D."/>
            <person name="Ford K.L."/>
            <person name="Foster G.D."/>
            <person name="Pangilinan J."/>
            <person name="Papanicolaou A."/>
            <person name="Barry K."/>
            <person name="LaButti K."/>
            <person name="Viragh M."/>
            <person name="Koriabine M."/>
            <person name="Yan M."/>
            <person name="Riley R."/>
            <person name="Champramary S."/>
            <person name="Plett K.L."/>
            <person name="Tsai I.J."/>
            <person name="Slot J."/>
            <person name="Sipos G."/>
            <person name="Plett J."/>
            <person name="Nagy L.G."/>
            <person name="Grigoriev I.V."/>
        </authorList>
    </citation>
    <scope>NUCLEOTIDE SEQUENCE</scope>
    <source>
        <strain evidence="2">CCBAS 213</strain>
    </source>
</reference>
<dbReference type="EMBL" id="JAUEPS010000013">
    <property type="protein sequence ID" value="KAK0460238.1"/>
    <property type="molecule type" value="Genomic_DNA"/>
</dbReference>
<keyword evidence="3" id="KW-1185">Reference proteome</keyword>
<evidence type="ECO:0000256" key="1">
    <source>
        <dbReference type="SAM" id="MobiDB-lite"/>
    </source>
</evidence>